<organism evidence="2 3">
    <name type="scientific">Clostridium collagenovorans DSM 3089</name>
    <dbReference type="NCBI Taxonomy" id="1121306"/>
    <lineage>
        <taxon>Bacteria</taxon>
        <taxon>Bacillati</taxon>
        <taxon>Bacillota</taxon>
        <taxon>Clostridia</taxon>
        <taxon>Eubacteriales</taxon>
        <taxon>Clostridiaceae</taxon>
        <taxon>Clostridium</taxon>
    </lineage>
</organism>
<sequence length="290" mass="33606">MRKLDLEYKIIGEGRGVLVIETGIGGSFYDWYPIVEKLKEHFTIVLYHRAGYGKSQNPSTPRTTKNIANELNCLLEAIGIKEKFILMGHSFGGLCVQQYAKMYPHKLKSIVLLDSTSFNFKSLYMLDIPVMKEFIAINKMVESNINSSKKSKEELKKQNQNIISAYNNRISEEDMVAVEEFFTSHMLHKTIAQEFENWDTDSKDIKDMREFPQIPLIVVARDIDLAIKEWIDYDIPEKEAVLYENQWRRLQRELSEVSEKSKFIIAQGSGHEVYLDRPDLIINSLNIIIS</sequence>
<evidence type="ECO:0000313" key="2">
    <source>
        <dbReference type="EMBL" id="SHH37504.1"/>
    </source>
</evidence>
<gene>
    <name evidence="2" type="ORF">SAMN02745196_00157</name>
</gene>
<dbReference type="InterPro" id="IPR050266">
    <property type="entry name" value="AB_hydrolase_sf"/>
</dbReference>
<dbReference type="GO" id="GO:0016020">
    <property type="term" value="C:membrane"/>
    <property type="evidence" value="ECO:0007669"/>
    <property type="project" value="TreeGrafter"/>
</dbReference>
<feature type="domain" description="AB hydrolase-1" evidence="1">
    <location>
        <begin position="17"/>
        <end position="120"/>
    </location>
</feature>
<name>A0A1M5SG38_9CLOT</name>
<dbReference type="InterPro" id="IPR029058">
    <property type="entry name" value="AB_hydrolase_fold"/>
</dbReference>
<proteinExistence type="predicted"/>
<accession>A0A1M5SG38</accession>
<dbReference type="Proteomes" id="UP000184526">
    <property type="component" value="Unassembled WGS sequence"/>
</dbReference>
<dbReference type="PANTHER" id="PTHR43798:SF33">
    <property type="entry name" value="HYDROLASE, PUTATIVE (AFU_ORTHOLOGUE AFUA_2G14860)-RELATED"/>
    <property type="match status" value="1"/>
</dbReference>
<dbReference type="SUPFAM" id="SSF53474">
    <property type="entry name" value="alpha/beta-Hydrolases"/>
    <property type="match status" value="1"/>
</dbReference>
<reference evidence="2 3" key="1">
    <citation type="submission" date="2016-11" db="EMBL/GenBank/DDBJ databases">
        <authorList>
            <person name="Jaros S."/>
            <person name="Januszkiewicz K."/>
            <person name="Wedrychowicz H."/>
        </authorList>
    </citation>
    <scope>NUCLEOTIDE SEQUENCE [LARGE SCALE GENOMIC DNA]</scope>
    <source>
        <strain evidence="2 3">DSM 3089</strain>
    </source>
</reference>
<dbReference type="PRINTS" id="PR00111">
    <property type="entry name" value="ABHYDROLASE"/>
</dbReference>
<dbReference type="AlphaFoldDB" id="A0A1M5SG38"/>
<dbReference type="STRING" id="1121306.SAMN02745196_00157"/>
<evidence type="ECO:0000313" key="3">
    <source>
        <dbReference type="Proteomes" id="UP000184526"/>
    </source>
</evidence>
<dbReference type="Gene3D" id="3.40.50.1820">
    <property type="entry name" value="alpha/beta hydrolase"/>
    <property type="match status" value="1"/>
</dbReference>
<dbReference type="RefSeq" id="WP_072829070.1">
    <property type="nucleotide sequence ID" value="NZ_FQXP01000003.1"/>
</dbReference>
<dbReference type="PANTHER" id="PTHR43798">
    <property type="entry name" value="MONOACYLGLYCEROL LIPASE"/>
    <property type="match status" value="1"/>
</dbReference>
<dbReference type="Pfam" id="PF00561">
    <property type="entry name" value="Abhydrolase_1"/>
    <property type="match status" value="1"/>
</dbReference>
<keyword evidence="3" id="KW-1185">Reference proteome</keyword>
<dbReference type="InterPro" id="IPR000073">
    <property type="entry name" value="AB_hydrolase_1"/>
</dbReference>
<dbReference type="OrthoDB" id="59888at2"/>
<dbReference type="EMBL" id="FQXP01000003">
    <property type="protein sequence ID" value="SHH37504.1"/>
    <property type="molecule type" value="Genomic_DNA"/>
</dbReference>
<evidence type="ECO:0000259" key="1">
    <source>
        <dbReference type="Pfam" id="PF00561"/>
    </source>
</evidence>
<protein>
    <submittedName>
        <fullName evidence="2">Pimeloyl-ACP methyl ester carboxylesterase</fullName>
    </submittedName>
</protein>